<dbReference type="GO" id="GO:0140580">
    <property type="term" value="F:mitochondrion autophagosome adaptor activity"/>
    <property type="evidence" value="ECO:0007669"/>
    <property type="project" value="InterPro"/>
</dbReference>
<dbReference type="InterPro" id="IPR013898">
    <property type="entry name" value="Atg43"/>
</dbReference>
<proteinExistence type="predicted"/>
<keyword evidence="3" id="KW-1185">Reference proteome</keyword>
<dbReference type="PANTHER" id="PTHR38699:SF1">
    <property type="entry name" value="MITOPHAGY RECEPTOR ATG43"/>
    <property type="match status" value="1"/>
</dbReference>
<feature type="region of interest" description="Disordered" evidence="1">
    <location>
        <begin position="1"/>
        <end position="30"/>
    </location>
</feature>
<dbReference type="AlphaFoldDB" id="A0A9P6N8J0"/>
<accession>A0A9P6N8J0</accession>
<evidence type="ECO:0000313" key="2">
    <source>
        <dbReference type="EMBL" id="KAG0140982.1"/>
    </source>
</evidence>
<protein>
    <submittedName>
        <fullName evidence="2">Uncharacterized protein</fullName>
    </submittedName>
</protein>
<name>A0A9P6N8J0_9BASI</name>
<organism evidence="2 3">
    <name type="scientific">Cronartium quercuum f. sp. fusiforme G11</name>
    <dbReference type="NCBI Taxonomy" id="708437"/>
    <lineage>
        <taxon>Eukaryota</taxon>
        <taxon>Fungi</taxon>
        <taxon>Dikarya</taxon>
        <taxon>Basidiomycota</taxon>
        <taxon>Pucciniomycotina</taxon>
        <taxon>Pucciniomycetes</taxon>
        <taxon>Pucciniales</taxon>
        <taxon>Coleosporiaceae</taxon>
        <taxon>Cronartium</taxon>
    </lineage>
</organism>
<comment type="caution">
    <text evidence="2">The sequence shown here is derived from an EMBL/GenBank/DDBJ whole genome shotgun (WGS) entry which is preliminary data.</text>
</comment>
<dbReference type="Proteomes" id="UP000886653">
    <property type="component" value="Unassembled WGS sequence"/>
</dbReference>
<reference evidence="2" key="1">
    <citation type="submission" date="2013-11" db="EMBL/GenBank/DDBJ databases">
        <title>Genome sequence of the fusiform rust pathogen reveals effectors for host alternation and coevolution with pine.</title>
        <authorList>
            <consortium name="DOE Joint Genome Institute"/>
            <person name="Smith K."/>
            <person name="Pendleton A."/>
            <person name="Kubisiak T."/>
            <person name="Anderson C."/>
            <person name="Salamov A."/>
            <person name="Aerts A."/>
            <person name="Riley R."/>
            <person name="Clum A."/>
            <person name="Lindquist E."/>
            <person name="Ence D."/>
            <person name="Campbell M."/>
            <person name="Kronenberg Z."/>
            <person name="Feau N."/>
            <person name="Dhillon B."/>
            <person name="Hamelin R."/>
            <person name="Burleigh J."/>
            <person name="Smith J."/>
            <person name="Yandell M."/>
            <person name="Nelson C."/>
            <person name="Grigoriev I."/>
            <person name="Davis J."/>
        </authorList>
    </citation>
    <scope>NUCLEOTIDE SEQUENCE</scope>
    <source>
        <strain evidence="2">G11</strain>
    </source>
</reference>
<evidence type="ECO:0000256" key="1">
    <source>
        <dbReference type="SAM" id="MobiDB-lite"/>
    </source>
</evidence>
<dbReference type="OrthoDB" id="10257284at2759"/>
<evidence type="ECO:0000313" key="3">
    <source>
        <dbReference type="Proteomes" id="UP000886653"/>
    </source>
</evidence>
<dbReference type="GO" id="GO:0000423">
    <property type="term" value="P:mitophagy"/>
    <property type="evidence" value="ECO:0007669"/>
    <property type="project" value="InterPro"/>
</dbReference>
<dbReference type="EMBL" id="MU167408">
    <property type="protein sequence ID" value="KAG0140982.1"/>
    <property type="molecule type" value="Genomic_DNA"/>
</dbReference>
<dbReference type="PANTHER" id="PTHR38699">
    <property type="entry name" value="CHROMOSOME 1, WHOLE GENOME SHOTGUN SEQUENCE"/>
    <property type="match status" value="1"/>
</dbReference>
<gene>
    <name evidence="2" type="ORF">CROQUDRAFT_664429</name>
</gene>
<sequence>MTSIDPSHFPSLSLASGDPTGGKAVHQPTSPSAESCFSSCAHESQSAGRLFPLFAIPDLRYEQGYLMSLRPFFYLQRKAINFDSSQPRNQLTYDLPSTENIDNMFYLGRNFRVKWPLVIWVTLRDQMLYPMMQGCLWGTLSLVLAQILRARTFARSRSLPGDKPSGLWRRMLRKLLGGAKLNTL</sequence>